<dbReference type="GO" id="GO:0042941">
    <property type="term" value="P:D-alanine transmembrane transport"/>
    <property type="evidence" value="ECO:0007669"/>
    <property type="project" value="TreeGrafter"/>
</dbReference>
<gene>
    <name evidence="11" type="ORF">FC96_GL002125</name>
</gene>
<evidence type="ECO:0000256" key="5">
    <source>
        <dbReference type="ARBA" id="ARBA00022692"/>
    </source>
</evidence>
<dbReference type="AlphaFoldDB" id="A0A0R1HMS6"/>
<feature type="transmembrane region" description="Helical" evidence="10">
    <location>
        <begin position="196"/>
        <end position="216"/>
    </location>
</feature>
<name>A0A0R1HMS6_9LACO</name>
<comment type="similarity">
    <text evidence="9">Belongs to the binding-protein-dependent transport system permease family. LivHM subfamily.</text>
</comment>
<comment type="subcellular location">
    <subcellularLocation>
        <location evidence="1">Cell membrane</location>
        <topology evidence="1">Multi-pass membrane protein</topology>
    </subcellularLocation>
</comment>
<evidence type="ECO:0000256" key="3">
    <source>
        <dbReference type="ARBA" id="ARBA00022475"/>
    </source>
</evidence>
<evidence type="ECO:0000256" key="10">
    <source>
        <dbReference type="SAM" id="Phobius"/>
    </source>
</evidence>
<keyword evidence="6" id="KW-0029">Amino-acid transport</keyword>
<dbReference type="GO" id="GO:1903806">
    <property type="term" value="P:L-isoleucine import across plasma membrane"/>
    <property type="evidence" value="ECO:0007669"/>
    <property type="project" value="TreeGrafter"/>
</dbReference>
<dbReference type="InterPro" id="IPR001851">
    <property type="entry name" value="ABC_transp_permease"/>
</dbReference>
<evidence type="ECO:0000313" key="11">
    <source>
        <dbReference type="EMBL" id="KRK47920.1"/>
    </source>
</evidence>
<keyword evidence="12" id="KW-1185">Reference proteome</keyword>
<dbReference type="InterPro" id="IPR052157">
    <property type="entry name" value="BCAA_transport_permease"/>
</dbReference>
<feature type="transmembrane region" description="Helical" evidence="10">
    <location>
        <begin position="20"/>
        <end position="40"/>
    </location>
</feature>
<dbReference type="GO" id="GO:0015192">
    <property type="term" value="F:L-phenylalanine transmembrane transporter activity"/>
    <property type="evidence" value="ECO:0007669"/>
    <property type="project" value="TreeGrafter"/>
</dbReference>
<evidence type="ECO:0000256" key="7">
    <source>
        <dbReference type="ARBA" id="ARBA00022989"/>
    </source>
</evidence>
<evidence type="ECO:0000256" key="2">
    <source>
        <dbReference type="ARBA" id="ARBA00022448"/>
    </source>
</evidence>
<dbReference type="PANTHER" id="PTHR11795:SF371">
    <property type="entry name" value="HIGH-AFFINITY BRANCHED-CHAIN AMINO ACID TRANSPORT SYSTEM PERMEASE PROTEIN LIVH"/>
    <property type="match status" value="1"/>
</dbReference>
<evidence type="ECO:0000256" key="4">
    <source>
        <dbReference type="ARBA" id="ARBA00022519"/>
    </source>
</evidence>
<dbReference type="Proteomes" id="UP000050911">
    <property type="component" value="Unassembled WGS sequence"/>
</dbReference>
<evidence type="ECO:0000256" key="6">
    <source>
        <dbReference type="ARBA" id="ARBA00022970"/>
    </source>
</evidence>
<dbReference type="GO" id="GO:0015188">
    <property type="term" value="F:L-isoleucine transmembrane transporter activity"/>
    <property type="evidence" value="ECO:0007669"/>
    <property type="project" value="TreeGrafter"/>
</dbReference>
<dbReference type="PANTHER" id="PTHR11795">
    <property type="entry name" value="BRANCHED-CHAIN AMINO ACID TRANSPORT SYSTEM PERMEASE PROTEIN LIVH"/>
    <property type="match status" value="1"/>
</dbReference>
<dbReference type="GO" id="GO:0015190">
    <property type="term" value="F:L-leucine transmembrane transporter activity"/>
    <property type="evidence" value="ECO:0007669"/>
    <property type="project" value="TreeGrafter"/>
</dbReference>
<organism evidence="11 12">
    <name type="scientific">Secundilactobacillus kimchicus JCM 15530</name>
    <dbReference type="NCBI Taxonomy" id="1302272"/>
    <lineage>
        <taxon>Bacteria</taxon>
        <taxon>Bacillati</taxon>
        <taxon>Bacillota</taxon>
        <taxon>Bacilli</taxon>
        <taxon>Lactobacillales</taxon>
        <taxon>Lactobacillaceae</taxon>
        <taxon>Secundilactobacillus</taxon>
    </lineage>
</organism>
<keyword evidence="5 10" id="KW-0812">Transmembrane</keyword>
<dbReference type="GO" id="GO:0005886">
    <property type="term" value="C:plasma membrane"/>
    <property type="evidence" value="ECO:0007669"/>
    <property type="project" value="UniProtKB-SubCell"/>
</dbReference>
<feature type="transmembrane region" description="Helical" evidence="10">
    <location>
        <begin position="70"/>
        <end position="88"/>
    </location>
</feature>
<keyword evidence="2" id="KW-0813">Transport</keyword>
<dbReference type="CDD" id="cd06582">
    <property type="entry name" value="TM_PBP1_LivH_like"/>
    <property type="match status" value="1"/>
</dbReference>
<proteinExistence type="inferred from homology"/>
<dbReference type="EMBL" id="AZCX01000005">
    <property type="protein sequence ID" value="KRK47920.1"/>
    <property type="molecule type" value="Genomic_DNA"/>
</dbReference>
<protein>
    <submittedName>
        <fullName evidence="11">Branched-chain amino acid ABC transporter, permease protein</fullName>
    </submittedName>
</protein>
<comment type="caution">
    <text evidence="11">The sequence shown here is derived from an EMBL/GenBank/DDBJ whole genome shotgun (WGS) entry which is preliminary data.</text>
</comment>
<reference evidence="11 12" key="1">
    <citation type="journal article" date="2015" name="Genome Announc.">
        <title>Expanding the biotechnology potential of lactobacilli through comparative genomics of 213 strains and associated genera.</title>
        <authorList>
            <person name="Sun Z."/>
            <person name="Harris H.M."/>
            <person name="McCann A."/>
            <person name="Guo C."/>
            <person name="Argimon S."/>
            <person name="Zhang W."/>
            <person name="Yang X."/>
            <person name="Jeffery I.B."/>
            <person name="Cooney J.C."/>
            <person name="Kagawa T.F."/>
            <person name="Liu W."/>
            <person name="Song Y."/>
            <person name="Salvetti E."/>
            <person name="Wrobel A."/>
            <person name="Rasinkangas P."/>
            <person name="Parkhill J."/>
            <person name="Rea M.C."/>
            <person name="O'Sullivan O."/>
            <person name="Ritari J."/>
            <person name="Douillard F.P."/>
            <person name="Paul Ross R."/>
            <person name="Yang R."/>
            <person name="Briner A.E."/>
            <person name="Felis G.E."/>
            <person name="de Vos W.M."/>
            <person name="Barrangou R."/>
            <person name="Klaenhammer T.R."/>
            <person name="Caufield P.W."/>
            <person name="Cui Y."/>
            <person name="Zhang H."/>
            <person name="O'Toole P.W."/>
        </authorList>
    </citation>
    <scope>NUCLEOTIDE SEQUENCE [LARGE SCALE GENOMIC DNA]</scope>
    <source>
        <strain evidence="11 12">JCM 15530</strain>
    </source>
</reference>
<keyword evidence="7 10" id="KW-1133">Transmembrane helix</keyword>
<dbReference type="GO" id="GO:0005304">
    <property type="term" value="F:L-valine transmembrane transporter activity"/>
    <property type="evidence" value="ECO:0007669"/>
    <property type="project" value="TreeGrafter"/>
</dbReference>
<keyword evidence="3" id="KW-1003">Cell membrane</keyword>
<keyword evidence="4" id="KW-0997">Cell inner membrane</keyword>
<evidence type="ECO:0000256" key="1">
    <source>
        <dbReference type="ARBA" id="ARBA00004651"/>
    </source>
</evidence>
<feature type="transmembrane region" description="Helical" evidence="10">
    <location>
        <begin position="140"/>
        <end position="164"/>
    </location>
</feature>
<feature type="transmembrane region" description="Helical" evidence="10">
    <location>
        <begin position="231"/>
        <end position="259"/>
    </location>
</feature>
<dbReference type="GO" id="GO:0015808">
    <property type="term" value="P:L-alanine transport"/>
    <property type="evidence" value="ECO:0007669"/>
    <property type="project" value="TreeGrafter"/>
</dbReference>
<evidence type="ECO:0000256" key="9">
    <source>
        <dbReference type="ARBA" id="ARBA00037998"/>
    </source>
</evidence>
<sequence>MEASTLQTFFQQLINGLSLGSIYALLALGYTMVYGIIKLINFAHGDIYMLGAFWGYYVINFWHFNFLFALLSAMLVGAVAGVIIEYFAYRPLRHAPRITALITAIGVSFLLENGMSYLYGSTPRDFPQIIEPVNYHVFGVLISNIQILILVTACLLMVILQVIIKKTKMGKAMRAVSVDPDAAELVGINLNRTISFTFALGSSMAGAAGVLIGLYYNSIDPLMGMTPGIKAFVAAVVGGIGSVPGASIGGFLIGLLETLVQSVGLSAYKDAAVYFVLIVILLVLPAGIFGKNIKEKV</sequence>
<dbReference type="PATRIC" id="fig|1302272.5.peg.2173"/>
<evidence type="ECO:0000256" key="8">
    <source>
        <dbReference type="ARBA" id="ARBA00023136"/>
    </source>
</evidence>
<feature type="transmembrane region" description="Helical" evidence="10">
    <location>
        <begin position="271"/>
        <end position="290"/>
    </location>
</feature>
<feature type="transmembrane region" description="Helical" evidence="10">
    <location>
        <begin position="100"/>
        <end position="120"/>
    </location>
</feature>
<dbReference type="Pfam" id="PF02653">
    <property type="entry name" value="BPD_transp_2"/>
    <property type="match status" value="1"/>
</dbReference>
<keyword evidence="8 10" id="KW-0472">Membrane</keyword>
<dbReference type="STRING" id="1302272.FC96_GL002125"/>
<evidence type="ECO:0000313" key="12">
    <source>
        <dbReference type="Proteomes" id="UP000050911"/>
    </source>
</evidence>
<accession>A0A0R1HMS6</accession>
<feature type="transmembrane region" description="Helical" evidence="10">
    <location>
        <begin position="47"/>
        <end position="64"/>
    </location>
</feature>